<dbReference type="EMBL" id="PRDL01000001">
    <property type="protein sequence ID" value="MBE8715677.1"/>
    <property type="molecule type" value="Genomic_DNA"/>
</dbReference>
<dbReference type="InterPro" id="IPR025202">
    <property type="entry name" value="PLD-like_dom"/>
</dbReference>
<dbReference type="SMART" id="SM00155">
    <property type="entry name" value="PLDc"/>
    <property type="match status" value="2"/>
</dbReference>
<name>A0A928YSE6_9GAMM</name>
<feature type="signal peptide" evidence="1">
    <location>
        <begin position="1"/>
        <end position="20"/>
    </location>
</feature>
<accession>A0A928YSE6</accession>
<dbReference type="Pfam" id="PF13091">
    <property type="entry name" value="PLDc_2"/>
    <property type="match status" value="2"/>
</dbReference>
<dbReference type="InterPro" id="IPR001736">
    <property type="entry name" value="PLipase_D/transphosphatidylase"/>
</dbReference>
<gene>
    <name evidence="3" type="ORF">C4F51_00560</name>
</gene>
<keyword evidence="4" id="KW-1185">Reference proteome</keyword>
<evidence type="ECO:0000313" key="3">
    <source>
        <dbReference type="EMBL" id="MBE8715677.1"/>
    </source>
</evidence>
<proteinExistence type="predicted"/>
<dbReference type="SUPFAM" id="SSF56024">
    <property type="entry name" value="Phospholipase D/nuclease"/>
    <property type="match status" value="2"/>
</dbReference>
<feature type="domain" description="PLD phosphodiesterase" evidence="2">
    <location>
        <begin position="404"/>
        <end position="431"/>
    </location>
</feature>
<dbReference type="CDD" id="cd09111">
    <property type="entry name" value="PLDc_ymdC_like_1"/>
    <property type="match status" value="1"/>
</dbReference>
<feature type="chain" id="PRO_5037013860" evidence="1">
    <location>
        <begin position="21"/>
        <end position="513"/>
    </location>
</feature>
<reference evidence="3" key="1">
    <citation type="submission" date="2018-07" db="EMBL/GenBank/DDBJ databases">
        <title>Genome assembly of strain Ka43.</title>
        <authorList>
            <person name="Kukolya J."/>
            <person name="Nagy I."/>
            <person name="Horvath B."/>
            <person name="Toth A."/>
        </authorList>
    </citation>
    <scope>NUCLEOTIDE SEQUENCE</scope>
    <source>
        <strain evidence="3">KB43</strain>
    </source>
</reference>
<keyword evidence="1" id="KW-0732">Signal</keyword>
<dbReference type="PANTHER" id="PTHR21248:SF12">
    <property type="entry name" value="CARDIOLIPIN SYNTHASE C"/>
    <property type="match status" value="1"/>
</dbReference>
<evidence type="ECO:0000259" key="2">
    <source>
        <dbReference type="PROSITE" id="PS50035"/>
    </source>
</evidence>
<dbReference type="AlphaFoldDB" id="A0A928YSE6"/>
<dbReference type="PROSITE" id="PS50035">
    <property type="entry name" value="PLD"/>
    <property type="match status" value="2"/>
</dbReference>
<dbReference type="Gene3D" id="3.30.870.10">
    <property type="entry name" value="Endonuclease Chain A"/>
    <property type="match status" value="2"/>
</dbReference>
<protein>
    <submittedName>
        <fullName evidence="3">Phospholipase D family protein</fullName>
    </submittedName>
</protein>
<dbReference type="GO" id="GO:0032049">
    <property type="term" value="P:cardiolipin biosynthetic process"/>
    <property type="evidence" value="ECO:0007669"/>
    <property type="project" value="UniProtKB-ARBA"/>
</dbReference>
<dbReference type="CDD" id="cd09113">
    <property type="entry name" value="PLDc_ymdC_like_2"/>
    <property type="match status" value="1"/>
</dbReference>
<evidence type="ECO:0000256" key="1">
    <source>
        <dbReference type="SAM" id="SignalP"/>
    </source>
</evidence>
<evidence type="ECO:0000313" key="4">
    <source>
        <dbReference type="Proteomes" id="UP000652567"/>
    </source>
</evidence>
<feature type="domain" description="PLD phosphodiesterase" evidence="2">
    <location>
        <begin position="167"/>
        <end position="194"/>
    </location>
</feature>
<dbReference type="PANTHER" id="PTHR21248">
    <property type="entry name" value="CARDIOLIPIN SYNTHASE"/>
    <property type="match status" value="1"/>
</dbReference>
<organism evidence="3 4">
    <name type="scientific">Cellvibrio polysaccharolyticus</name>
    <dbReference type="NCBI Taxonomy" id="2082724"/>
    <lineage>
        <taxon>Bacteria</taxon>
        <taxon>Pseudomonadati</taxon>
        <taxon>Pseudomonadota</taxon>
        <taxon>Gammaproteobacteria</taxon>
        <taxon>Cellvibrionales</taxon>
        <taxon>Cellvibrionaceae</taxon>
        <taxon>Cellvibrio</taxon>
    </lineage>
</organism>
<dbReference type="GO" id="GO:0030572">
    <property type="term" value="F:phosphatidyltransferase activity"/>
    <property type="evidence" value="ECO:0007669"/>
    <property type="project" value="UniProtKB-ARBA"/>
</dbReference>
<comment type="caution">
    <text evidence="3">The sequence shown here is derived from an EMBL/GenBank/DDBJ whole genome shotgun (WGS) entry which is preliminary data.</text>
</comment>
<dbReference type="Proteomes" id="UP000652567">
    <property type="component" value="Unassembled WGS sequence"/>
</dbReference>
<sequence length="513" mass="56462">MLQLFSPARLLLLACLVLLAACSMQPPRERTSHTMLPADEILDTTLGKAVAERTAKHPGMSGIQPLADALDAFSARVFLARMAEKTLDVQYYIWRKDTTGTVLLHELYQAAERGVRVRLLLDDNGISGMDDWLALLNSHPNLEVRLFNPFALRKARMLGFITDFSRANRRMHNKSYTADQSITITGGRNVGDEYFAATDGLLFADLDVIAAGPAAVAISEDFDRYWASQSAYPVDQLFQRNTSRETLANEASAILGSEEAARYAAELMGSGFRERLLSGDMQMEWVKTRLVSDDPAKGLGKADVSDLMIYSLAKLLGKPERSLDLVSPYFVPTKAGVEVFSALAQEGIEVRILTNALEATDVAAVHSGYAKRRKALLKAGVLLYEMQSNAVRPDGGSAGIFGSSGSSLHAKTFAIDGERVFIGSFNFDPRSANLNTELGFVIESKSLAEATDRVFSKEVPIAAYQVKLDDRGGVYWLQHTDTEPVIYHTEPNVGWLKRAGVKIMSWLPIEWLL</sequence>